<name>A0A410NYP7_BREDI</name>
<feature type="domain" description="Peptidase S9 prolyl oligopeptidase catalytic" evidence="3">
    <location>
        <begin position="631"/>
        <end position="805"/>
    </location>
</feature>
<accession>A0A410NYP7</accession>
<dbReference type="EMBL" id="CP066026">
    <property type="protein sequence ID" value="QQB87607.1"/>
    <property type="molecule type" value="Genomic_DNA"/>
</dbReference>
<reference evidence="5 7" key="2">
    <citation type="submission" date="2020-12" db="EMBL/GenBank/DDBJ databases">
        <title>FDA dAtabase for Regulatory Grade micrObial Sequences (FDA-ARGOS): Supporting development and validation of Infectious Disease Dx tests.</title>
        <authorList>
            <person name="Kerrigan L."/>
            <person name="Long C."/>
            <person name="Tallon L."/>
            <person name="Sadzewicz L."/>
            <person name="Zhao X."/>
            <person name="Boylan J."/>
            <person name="Ott S."/>
            <person name="Bowen H."/>
            <person name="Vavikolanu K."/>
            <person name="Mehta A."/>
            <person name="Aluvathingal J."/>
            <person name="Nadendla S."/>
            <person name="Yan Y."/>
            <person name="Sichtig H."/>
        </authorList>
    </citation>
    <scope>NUCLEOTIDE SEQUENCE [LARGE SCALE GENOMIC DNA]</scope>
    <source>
        <strain evidence="5 7">FDAARGOS_1026</strain>
    </source>
</reference>
<dbReference type="GO" id="GO:0004252">
    <property type="term" value="F:serine-type endopeptidase activity"/>
    <property type="evidence" value="ECO:0007669"/>
    <property type="project" value="TreeGrafter"/>
</dbReference>
<dbReference type="InterPro" id="IPR011042">
    <property type="entry name" value="6-blade_b-propeller_TolB-like"/>
</dbReference>
<dbReference type="Pfam" id="PF00326">
    <property type="entry name" value="Peptidase_S9"/>
    <property type="match status" value="1"/>
</dbReference>
<dbReference type="PANTHER" id="PTHR42776:SF27">
    <property type="entry name" value="DIPEPTIDYL PEPTIDASE FAMILY MEMBER 6"/>
    <property type="match status" value="1"/>
</dbReference>
<feature type="signal peptide" evidence="2">
    <location>
        <begin position="1"/>
        <end position="25"/>
    </location>
</feature>
<dbReference type="Proteomes" id="UP000596117">
    <property type="component" value="Chromosome"/>
</dbReference>
<feature type="chain" id="PRO_5019491832" evidence="2">
    <location>
        <begin position="26"/>
        <end position="821"/>
    </location>
</feature>
<dbReference type="Gene3D" id="2.120.10.30">
    <property type="entry name" value="TolB, C-terminal domain"/>
    <property type="match status" value="1"/>
</dbReference>
<evidence type="ECO:0000313" key="4">
    <source>
        <dbReference type="EMBL" id="QAT15012.1"/>
    </source>
</evidence>
<dbReference type="SUPFAM" id="SSF82171">
    <property type="entry name" value="DPP6 N-terminal domain-like"/>
    <property type="match status" value="1"/>
</dbReference>
<dbReference type="RefSeq" id="WP_046654025.1">
    <property type="nucleotide sequence ID" value="NZ_BJNC01000014.1"/>
</dbReference>
<evidence type="ECO:0000313" key="5">
    <source>
        <dbReference type="EMBL" id="QQB87607.1"/>
    </source>
</evidence>
<protein>
    <submittedName>
        <fullName evidence="4">S9 family peptidase</fullName>
    </submittedName>
</protein>
<keyword evidence="2" id="KW-0732">Signal</keyword>
<dbReference type="Proteomes" id="UP000287388">
    <property type="component" value="Chromosome"/>
</dbReference>
<dbReference type="InterPro" id="IPR001375">
    <property type="entry name" value="Peptidase_S9_cat"/>
</dbReference>
<proteinExistence type="predicted"/>
<evidence type="ECO:0000256" key="1">
    <source>
        <dbReference type="ARBA" id="ARBA00022801"/>
    </source>
</evidence>
<dbReference type="KEGG" id="bdm:EQG53_11920"/>
<evidence type="ECO:0000313" key="6">
    <source>
        <dbReference type="Proteomes" id="UP000287388"/>
    </source>
</evidence>
<dbReference type="PANTHER" id="PTHR42776">
    <property type="entry name" value="SERINE PEPTIDASE S9 FAMILY MEMBER"/>
    <property type="match status" value="1"/>
</dbReference>
<organism evidence="4 6">
    <name type="scientific">Brevundimonas diminuta</name>
    <name type="common">Pseudomonas diminuta</name>
    <dbReference type="NCBI Taxonomy" id="293"/>
    <lineage>
        <taxon>Bacteria</taxon>
        <taxon>Pseudomonadati</taxon>
        <taxon>Pseudomonadota</taxon>
        <taxon>Alphaproteobacteria</taxon>
        <taxon>Caulobacterales</taxon>
        <taxon>Caulobacteraceae</taxon>
        <taxon>Brevundimonas</taxon>
    </lineage>
</organism>
<evidence type="ECO:0000313" key="7">
    <source>
        <dbReference type="Proteomes" id="UP000596117"/>
    </source>
</evidence>
<evidence type="ECO:0000256" key="2">
    <source>
        <dbReference type="SAM" id="SignalP"/>
    </source>
</evidence>
<evidence type="ECO:0000259" key="3">
    <source>
        <dbReference type="Pfam" id="PF00326"/>
    </source>
</evidence>
<sequence>MLSFASRFAAALAVACLFVALPAQAEQASRPVTVDDIVALEAFGRAEISPDGRWAVYEKRGPYNTIPRFEFAWRSTWTIMDLWLVDLADPTAPPRLLLPGEGPGLQKVSWSPGGERLLITRLRGRDFEYGVVAMAERTVVWTGLTPEVPTVGATTAWISDDELVLMVRADGSLPATLRYDGGAQLRTSAAWEMTAQGVEPSRTIVDARSGVEGSEQPRPSRSLVRMNLNTGKQEVLADGMITDLALSPDRRRLAIVQGEEGVPISLDKVIQTESPYRERLRLVDLHQGNVSRPIDEYDVAPHLLRWSPDSAAVLVWARQDGLSWSQGKLIQAGSDGVVFPDVGELTPGSDVDVQWGVRADWVGMSPVIFARTPDGRMDWHLLSPARPPQSLTASLSAAPLRISNTGKNALYLFADGGYWSMSGKGLRRLTPPDLTLSETVPRDQEQIRRLGFNEAPRRDWTLASGPQGDSYVLTIDGEARALNSPTGESIRILASSPKAALSVDRVGMAETLRLRSPRAANVVDAVNTSLANVALTEPVAISHLDLHGRPTRSWLFLPKGAAAGQIRGLIVKVYPGNTDSLVWADPLVMTYGIRTQVLVAAGFAVLSPSIPGKEPAVGRGDVYARSVDIAVDAALAAFPDLPEDRMAIFGHSFGGYAALEIAARTTRYKSYIASASFSDMSAIWGEFNPANRIQPEDGMMTRSNQGWAETGQGGLEAPPWKASEAYRASSPYLIAHRIRSPVLLLTADLDFVPMTQAERIFSVLHRTGGRTRLITYWGENHHLWSPANIRDRYEQIFSWLDATLGVKEEISASALPAPPRS</sequence>
<dbReference type="AlphaFoldDB" id="A0A410NYP7"/>
<keyword evidence="1" id="KW-0378">Hydrolase</keyword>
<dbReference type="Gene3D" id="3.40.50.1820">
    <property type="entry name" value="alpha/beta hydrolase"/>
    <property type="match status" value="1"/>
</dbReference>
<keyword evidence="7" id="KW-1185">Reference proteome</keyword>
<dbReference type="SUPFAM" id="SSF53474">
    <property type="entry name" value="alpha/beta-Hydrolases"/>
    <property type="match status" value="1"/>
</dbReference>
<dbReference type="GO" id="GO:0006508">
    <property type="term" value="P:proteolysis"/>
    <property type="evidence" value="ECO:0007669"/>
    <property type="project" value="InterPro"/>
</dbReference>
<dbReference type="EMBL" id="CP035093">
    <property type="protein sequence ID" value="QAT15012.1"/>
    <property type="molecule type" value="Genomic_DNA"/>
</dbReference>
<reference evidence="4 6" key="1">
    <citation type="submission" date="2019-01" db="EMBL/GenBank/DDBJ databases">
        <title>Brevundimonas diminuta Genome sequencing and assembly.</title>
        <authorList>
            <person name="Chen H."/>
        </authorList>
    </citation>
    <scope>NUCLEOTIDE SEQUENCE [LARGE SCALE GENOMIC DNA]</scope>
    <source>
        <strain evidence="4">ATCC</strain>
        <strain evidence="6">ATCC(B) 19146</strain>
    </source>
</reference>
<gene>
    <name evidence="4" type="ORF">EQG53_11920</name>
    <name evidence="5" type="ORF">I6H83_10525</name>
</gene>
<dbReference type="InterPro" id="IPR029058">
    <property type="entry name" value="AB_hydrolase_fold"/>
</dbReference>